<protein>
    <recommendedName>
        <fullName evidence="3">J domain-containing protein</fullName>
    </recommendedName>
</protein>
<accession>A0ABW0ZSP7</accession>
<evidence type="ECO:0000313" key="1">
    <source>
        <dbReference type="EMBL" id="MFC5745071.1"/>
    </source>
</evidence>
<sequence>MMTAEDRAAFRAWVRAHHPDVGGDPAEFAAGLRRMRAAAARSRGRAPVEVVRIGRGPLARLTRWRERRRRARRLL</sequence>
<evidence type="ECO:0000313" key="2">
    <source>
        <dbReference type="Proteomes" id="UP001596074"/>
    </source>
</evidence>
<dbReference type="RefSeq" id="WP_378280696.1">
    <property type="nucleotide sequence ID" value="NZ_JBHSON010000006.1"/>
</dbReference>
<evidence type="ECO:0008006" key="3">
    <source>
        <dbReference type="Google" id="ProtNLM"/>
    </source>
</evidence>
<dbReference type="Proteomes" id="UP001596074">
    <property type="component" value="Unassembled WGS sequence"/>
</dbReference>
<reference evidence="2" key="1">
    <citation type="journal article" date="2019" name="Int. J. Syst. Evol. Microbiol.">
        <title>The Global Catalogue of Microorganisms (GCM) 10K type strain sequencing project: providing services to taxonomists for standard genome sequencing and annotation.</title>
        <authorList>
            <consortium name="The Broad Institute Genomics Platform"/>
            <consortium name="The Broad Institute Genome Sequencing Center for Infectious Disease"/>
            <person name="Wu L."/>
            <person name="Ma J."/>
        </authorList>
    </citation>
    <scope>NUCLEOTIDE SEQUENCE [LARGE SCALE GENOMIC DNA]</scope>
    <source>
        <strain evidence="2">KCTC 42087</strain>
    </source>
</reference>
<dbReference type="EMBL" id="JBHSON010000006">
    <property type="protein sequence ID" value="MFC5745071.1"/>
    <property type="molecule type" value="Genomic_DNA"/>
</dbReference>
<organism evidence="1 2">
    <name type="scientific">Actinomadura rugatobispora</name>
    <dbReference type="NCBI Taxonomy" id="1994"/>
    <lineage>
        <taxon>Bacteria</taxon>
        <taxon>Bacillati</taxon>
        <taxon>Actinomycetota</taxon>
        <taxon>Actinomycetes</taxon>
        <taxon>Streptosporangiales</taxon>
        <taxon>Thermomonosporaceae</taxon>
        <taxon>Actinomadura</taxon>
    </lineage>
</organism>
<name>A0ABW0ZSP7_9ACTN</name>
<gene>
    <name evidence="1" type="ORF">ACFPZN_05545</name>
</gene>
<keyword evidence="2" id="KW-1185">Reference proteome</keyword>
<comment type="caution">
    <text evidence="1">The sequence shown here is derived from an EMBL/GenBank/DDBJ whole genome shotgun (WGS) entry which is preliminary data.</text>
</comment>
<proteinExistence type="predicted"/>